<dbReference type="InterPro" id="IPR001849">
    <property type="entry name" value="PH_domain"/>
</dbReference>
<feature type="domain" description="PH" evidence="2">
    <location>
        <begin position="95"/>
        <end position="130"/>
    </location>
</feature>
<keyword evidence="4" id="KW-1185">Reference proteome</keyword>
<organism evidence="3 4">
    <name type="scientific">Necator americanus</name>
    <name type="common">Human hookworm</name>
    <dbReference type="NCBI Taxonomy" id="51031"/>
    <lineage>
        <taxon>Eukaryota</taxon>
        <taxon>Metazoa</taxon>
        <taxon>Ecdysozoa</taxon>
        <taxon>Nematoda</taxon>
        <taxon>Chromadorea</taxon>
        <taxon>Rhabditida</taxon>
        <taxon>Rhabditina</taxon>
        <taxon>Rhabditomorpha</taxon>
        <taxon>Strongyloidea</taxon>
        <taxon>Ancylostomatidae</taxon>
        <taxon>Bunostominae</taxon>
        <taxon>Necator</taxon>
    </lineage>
</organism>
<dbReference type="EMBL" id="JAVFWL010000003">
    <property type="protein sequence ID" value="KAK6745325.1"/>
    <property type="molecule type" value="Genomic_DNA"/>
</dbReference>
<name>A0ABR1D462_NECAM</name>
<gene>
    <name evidence="3" type="primary">Necator_chrIII.g12587</name>
    <name evidence="3" type="ORF">RB195_011820</name>
</gene>
<dbReference type="SUPFAM" id="SSF50729">
    <property type="entry name" value="PH domain-like"/>
    <property type="match status" value="1"/>
</dbReference>
<protein>
    <recommendedName>
        <fullName evidence="2">PH domain-containing protein</fullName>
    </recommendedName>
</protein>
<sequence>MTNALILDDAHSSAVATTVSSQCDHHIVSNARRLKVQSCAAMVAGTWSVAKSARKRFFRKRRDRNNKQGNAEAITMSTSTRGGSGSSLALQENAVEEKSGWLNKWTNYIKGYRQRWFVLDSAGVLSYYRS</sequence>
<reference evidence="3 4" key="1">
    <citation type="submission" date="2023-08" db="EMBL/GenBank/DDBJ databases">
        <title>A Necator americanus chromosomal reference genome.</title>
        <authorList>
            <person name="Ilik V."/>
            <person name="Petrzelkova K.J."/>
            <person name="Pardy F."/>
            <person name="Fuh T."/>
            <person name="Niatou-Singa F.S."/>
            <person name="Gouil Q."/>
            <person name="Baker L."/>
            <person name="Ritchie M.E."/>
            <person name="Jex A.R."/>
            <person name="Gazzola D."/>
            <person name="Li H."/>
            <person name="Toshio Fujiwara R."/>
            <person name="Zhan B."/>
            <person name="Aroian R.V."/>
            <person name="Pafco B."/>
            <person name="Schwarz E.M."/>
        </authorList>
    </citation>
    <scope>NUCLEOTIDE SEQUENCE [LARGE SCALE GENOMIC DNA]</scope>
    <source>
        <strain evidence="3 4">Aroian</strain>
        <tissue evidence="3">Whole animal</tissue>
    </source>
</reference>
<feature type="region of interest" description="Disordered" evidence="1">
    <location>
        <begin position="60"/>
        <end position="88"/>
    </location>
</feature>
<evidence type="ECO:0000259" key="2">
    <source>
        <dbReference type="PROSITE" id="PS50003"/>
    </source>
</evidence>
<dbReference type="Proteomes" id="UP001303046">
    <property type="component" value="Unassembled WGS sequence"/>
</dbReference>
<comment type="caution">
    <text evidence="3">The sequence shown here is derived from an EMBL/GenBank/DDBJ whole genome shotgun (WGS) entry which is preliminary data.</text>
</comment>
<evidence type="ECO:0000256" key="1">
    <source>
        <dbReference type="SAM" id="MobiDB-lite"/>
    </source>
</evidence>
<dbReference type="Gene3D" id="2.30.29.30">
    <property type="entry name" value="Pleckstrin-homology domain (PH domain)/Phosphotyrosine-binding domain (PTB)"/>
    <property type="match status" value="1"/>
</dbReference>
<evidence type="ECO:0000313" key="3">
    <source>
        <dbReference type="EMBL" id="KAK6745325.1"/>
    </source>
</evidence>
<accession>A0ABR1D462</accession>
<proteinExistence type="predicted"/>
<evidence type="ECO:0000313" key="4">
    <source>
        <dbReference type="Proteomes" id="UP001303046"/>
    </source>
</evidence>
<dbReference type="PROSITE" id="PS50003">
    <property type="entry name" value="PH_DOMAIN"/>
    <property type="match status" value="1"/>
</dbReference>
<dbReference type="InterPro" id="IPR011993">
    <property type="entry name" value="PH-like_dom_sf"/>
</dbReference>